<dbReference type="AlphaFoldDB" id="A0AAN6REL5"/>
<dbReference type="Pfam" id="PF00226">
    <property type="entry name" value="DnaJ"/>
    <property type="match status" value="1"/>
</dbReference>
<dbReference type="CDD" id="cd06257">
    <property type="entry name" value="DnaJ"/>
    <property type="match status" value="1"/>
</dbReference>
<comment type="caution">
    <text evidence="3">The sequence shown here is derived from an EMBL/GenBank/DDBJ whole genome shotgun (WGS) entry which is preliminary data.</text>
</comment>
<dbReference type="PROSITE" id="PS50076">
    <property type="entry name" value="DNAJ_2"/>
    <property type="match status" value="1"/>
</dbReference>
<dbReference type="SUPFAM" id="SSF46565">
    <property type="entry name" value="Chaperone J-domain"/>
    <property type="match status" value="1"/>
</dbReference>
<gene>
    <name evidence="3" type="ORF">GRF29_103g405340</name>
</gene>
<dbReference type="PROSITE" id="PS00636">
    <property type="entry name" value="DNAJ_1"/>
    <property type="match status" value="1"/>
</dbReference>
<feature type="domain" description="J" evidence="2">
    <location>
        <begin position="79"/>
        <end position="150"/>
    </location>
</feature>
<name>A0AAN6REL5_9PLEO</name>
<keyword evidence="4" id="KW-1185">Reference proteome</keyword>
<dbReference type="Proteomes" id="UP001280581">
    <property type="component" value="Unassembled WGS sequence"/>
</dbReference>
<evidence type="ECO:0000259" key="2">
    <source>
        <dbReference type="PROSITE" id="PS50076"/>
    </source>
</evidence>
<dbReference type="InterPro" id="IPR018253">
    <property type="entry name" value="DnaJ_domain_CS"/>
</dbReference>
<dbReference type="InterPro" id="IPR036869">
    <property type="entry name" value="J_dom_sf"/>
</dbReference>
<sequence>MLLPSRKPAILLNYYHHLCPSNSHHRPTFACTTSCPRARRPYAHHAIEHDADEGAHHHAHHQQPDLSWPDAAHPHRAPTPYQILSCTPGQPYSKHRFYHLVKLYHPDRADPSSPAHHLPPHVRLERYRLLVAAHAILSDDAKRRAYDAWGLGWAAHHHHPVRHDPHHPWGAEHRQWTHDPAHNATWEDWERWHQRETGEEPPPRDIHISNFAFVSLVFAIVTLGGVMQGTRASVFGSSVMEQRDRIHKEASIELARSKRATLSGDRDERIRTFLEHREATIAGEDAYQRLLPPSDTCAPDTVRKH</sequence>
<reference evidence="3 4" key="1">
    <citation type="submission" date="2021-02" db="EMBL/GenBank/DDBJ databases">
        <title>Genome assembly of Pseudopithomyces chartarum.</title>
        <authorList>
            <person name="Jauregui R."/>
            <person name="Singh J."/>
            <person name="Voisey C."/>
        </authorList>
    </citation>
    <scope>NUCLEOTIDE SEQUENCE [LARGE SCALE GENOMIC DNA]</scope>
    <source>
        <strain evidence="3 4">AGR01</strain>
    </source>
</reference>
<dbReference type="InterPro" id="IPR001623">
    <property type="entry name" value="DnaJ_domain"/>
</dbReference>
<evidence type="ECO:0000313" key="4">
    <source>
        <dbReference type="Proteomes" id="UP001280581"/>
    </source>
</evidence>
<proteinExistence type="predicted"/>
<evidence type="ECO:0000313" key="3">
    <source>
        <dbReference type="EMBL" id="KAK3207273.1"/>
    </source>
</evidence>
<organism evidence="3 4">
    <name type="scientific">Pseudopithomyces chartarum</name>
    <dbReference type="NCBI Taxonomy" id="1892770"/>
    <lineage>
        <taxon>Eukaryota</taxon>
        <taxon>Fungi</taxon>
        <taxon>Dikarya</taxon>
        <taxon>Ascomycota</taxon>
        <taxon>Pezizomycotina</taxon>
        <taxon>Dothideomycetes</taxon>
        <taxon>Pleosporomycetidae</taxon>
        <taxon>Pleosporales</taxon>
        <taxon>Massarineae</taxon>
        <taxon>Didymosphaeriaceae</taxon>
        <taxon>Pseudopithomyces</taxon>
    </lineage>
</organism>
<accession>A0AAN6REL5</accession>
<evidence type="ECO:0000256" key="1">
    <source>
        <dbReference type="SAM" id="MobiDB-lite"/>
    </source>
</evidence>
<protein>
    <recommendedName>
        <fullName evidence="2">J domain-containing protein</fullName>
    </recommendedName>
</protein>
<dbReference type="Gene3D" id="1.10.287.110">
    <property type="entry name" value="DnaJ domain"/>
    <property type="match status" value="1"/>
</dbReference>
<dbReference type="EMBL" id="WVTA01000009">
    <property type="protein sequence ID" value="KAK3207273.1"/>
    <property type="molecule type" value="Genomic_DNA"/>
</dbReference>
<feature type="region of interest" description="Disordered" evidence="1">
    <location>
        <begin position="52"/>
        <end position="72"/>
    </location>
</feature>